<keyword evidence="1" id="KW-0175">Coiled coil</keyword>
<reference evidence="3" key="1">
    <citation type="journal article" date="2019" name="Int. J. Syst. Evol. Microbiol.">
        <title>The Global Catalogue of Microorganisms (GCM) 10K type strain sequencing project: providing services to taxonomists for standard genome sequencing and annotation.</title>
        <authorList>
            <consortium name="The Broad Institute Genomics Platform"/>
            <consortium name="The Broad Institute Genome Sequencing Center for Infectious Disease"/>
            <person name="Wu L."/>
            <person name="Ma J."/>
        </authorList>
    </citation>
    <scope>NUCLEOTIDE SEQUENCE [LARGE SCALE GENOMIC DNA]</scope>
    <source>
        <strain evidence="3">TISTR 1535</strain>
    </source>
</reference>
<protein>
    <submittedName>
        <fullName evidence="2">Uncharacterized protein</fullName>
    </submittedName>
</protein>
<organism evidence="2 3">
    <name type="scientific">Lentibacillus juripiscarius</name>
    <dbReference type="NCBI Taxonomy" id="257446"/>
    <lineage>
        <taxon>Bacteria</taxon>
        <taxon>Bacillati</taxon>
        <taxon>Bacillota</taxon>
        <taxon>Bacilli</taxon>
        <taxon>Bacillales</taxon>
        <taxon>Bacillaceae</taxon>
        <taxon>Lentibacillus</taxon>
    </lineage>
</organism>
<evidence type="ECO:0000313" key="2">
    <source>
        <dbReference type="EMBL" id="MFD2761367.1"/>
    </source>
</evidence>
<dbReference type="RefSeq" id="WP_382393787.1">
    <property type="nucleotide sequence ID" value="NZ_JBHUNA010000021.1"/>
</dbReference>
<accession>A0ABW5V5T2</accession>
<dbReference type="Proteomes" id="UP001597502">
    <property type="component" value="Unassembled WGS sequence"/>
</dbReference>
<dbReference type="EMBL" id="JBHUNA010000021">
    <property type="protein sequence ID" value="MFD2761367.1"/>
    <property type="molecule type" value="Genomic_DNA"/>
</dbReference>
<proteinExistence type="predicted"/>
<gene>
    <name evidence="2" type="ORF">ACFSUO_10335</name>
</gene>
<evidence type="ECO:0000313" key="3">
    <source>
        <dbReference type="Proteomes" id="UP001597502"/>
    </source>
</evidence>
<evidence type="ECO:0000256" key="1">
    <source>
        <dbReference type="SAM" id="Coils"/>
    </source>
</evidence>
<comment type="caution">
    <text evidence="2">The sequence shown here is derived from an EMBL/GenBank/DDBJ whole genome shotgun (WGS) entry which is preliminary data.</text>
</comment>
<name>A0ABW5V5T2_9BACI</name>
<sequence length="118" mass="13727">MATIRTENERDLVVEADLSDLQAFIDEAERNLDDYKDEIAVIHDKMPKFEYIYFCSYAYSTYRLLEVTFDFDTSEVVHIRVSAPNELFYAFYGMIATLHKQAKVQENKELGAKPVPCL</sequence>
<feature type="coiled-coil region" evidence="1">
    <location>
        <begin position="18"/>
        <end position="45"/>
    </location>
</feature>
<keyword evidence="3" id="KW-1185">Reference proteome</keyword>